<dbReference type="SUPFAM" id="SSF103473">
    <property type="entry name" value="MFS general substrate transporter"/>
    <property type="match status" value="1"/>
</dbReference>
<feature type="region of interest" description="Disordered" evidence="5">
    <location>
        <begin position="409"/>
        <end position="437"/>
    </location>
</feature>
<dbReference type="Pfam" id="PF07690">
    <property type="entry name" value="MFS_1"/>
    <property type="match status" value="1"/>
</dbReference>
<dbReference type="InterPro" id="IPR036259">
    <property type="entry name" value="MFS_trans_sf"/>
</dbReference>
<dbReference type="Gene3D" id="1.20.1250.20">
    <property type="entry name" value="MFS general substrate transporter like domains"/>
    <property type="match status" value="1"/>
</dbReference>
<name>A0A9Q1AUL3_9SAUR</name>
<dbReference type="EMBL" id="JAPFRF010000013">
    <property type="protein sequence ID" value="KAJ7312089.1"/>
    <property type="molecule type" value="Genomic_DNA"/>
</dbReference>
<keyword evidence="3 6" id="KW-1133">Transmembrane helix</keyword>
<gene>
    <name evidence="8" type="ORF">JRQ81_006428</name>
</gene>
<feature type="transmembrane region" description="Helical" evidence="6">
    <location>
        <begin position="51"/>
        <end position="74"/>
    </location>
</feature>
<dbReference type="PROSITE" id="PS50850">
    <property type="entry name" value="MFS"/>
    <property type="match status" value="1"/>
</dbReference>
<sequence length="437" mass="47632">MLLIPWGLAVALAISYVMFVLTHLAFGVMLAGGFVSLYVARLEWCDPPHRLGITMTAGFFWVAAELLLPGLAVACKEWRLLQGVVTLGFAPLSACWWCPSLFPESARWLLATGQLKEGQRALRDLAEGNGVRLEEEEICAALANGQESRSSEEGAPLQPQFRHLGHLLRTRVVWKNSLILGFTAFIGSGIQHCFARNLTPYGPRFYFPYFLLAACKAVALLFLCLAVDRFGRRAVLLLSTILTGVSSLLLLALMQYLAAWLVLALSILGLLASQAATALSILFASEVLPTVVRGSGLGLILAAQSVGWAADPLMALHNSRGFFLHHVVFASFAILSVLSLMLLPESTDKPLPESLSDGENQRRPPLFYAKRRHRHRCQDHLPLLASPSGAGPYDPDSYARLVTATQKMLASRHGAGGQQARPLLRDLSGHSSAQEEM</sequence>
<evidence type="ECO:0000256" key="4">
    <source>
        <dbReference type="ARBA" id="ARBA00023136"/>
    </source>
</evidence>
<dbReference type="GO" id="GO:0022857">
    <property type="term" value="F:transmembrane transporter activity"/>
    <property type="evidence" value="ECO:0007669"/>
    <property type="project" value="InterPro"/>
</dbReference>
<dbReference type="InterPro" id="IPR011701">
    <property type="entry name" value="MFS"/>
</dbReference>
<evidence type="ECO:0000256" key="6">
    <source>
        <dbReference type="SAM" id="Phobius"/>
    </source>
</evidence>
<accession>A0A9Q1AUL3</accession>
<keyword evidence="2 6" id="KW-0812">Transmembrane</keyword>
<feature type="transmembrane region" description="Helical" evidence="6">
    <location>
        <begin position="206"/>
        <end position="227"/>
    </location>
</feature>
<comment type="subcellular location">
    <subcellularLocation>
        <location evidence="1">Membrane</location>
        <topology evidence="1">Multi-pass membrane protein</topology>
    </subcellularLocation>
</comment>
<proteinExistence type="predicted"/>
<keyword evidence="9" id="KW-1185">Reference proteome</keyword>
<dbReference type="GO" id="GO:0016020">
    <property type="term" value="C:membrane"/>
    <property type="evidence" value="ECO:0007669"/>
    <property type="project" value="UniProtKB-SubCell"/>
</dbReference>
<keyword evidence="4 6" id="KW-0472">Membrane</keyword>
<evidence type="ECO:0000256" key="5">
    <source>
        <dbReference type="SAM" id="MobiDB-lite"/>
    </source>
</evidence>
<feature type="transmembrane region" description="Helical" evidence="6">
    <location>
        <begin position="260"/>
        <end position="284"/>
    </location>
</feature>
<protein>
    <recommendedName>
        <fullName evidence="7">Major facilitator superfamily (MFS) profile domain-containing protein</fullName>
    </recommendedName>
</protein>
<feature type="transmembrane region" description="Helical" evidence="6">
    <location>
        <begin position="291"/>
        <end position="310"/>
    </location>
</feature>
<evidence type="ECO:0000256" key="1">
    <source>
        <dbReference type="ARBA" id="ARBA00004141"/>
    </source>
</evidence>
<dbReference type="Proteomes" id="UP001142489">
    <property type="component" value="Unassembled WGS sequence"/>
</dbReference>
<evidence type="ECO:0000256" key="3">
    <source>
        <dbReference type="ARBA" id="ARBA00022989"/>
    </source>
</evidence>
<comment type="caution">
    <text evidence="8">The sequence shown here is derived from an EMBL/GenBank/DDBJ whole genome shotgun (WGS) entry which is preliminary data.</text>
</comment>
<feature type="transmembrane region" description="Helical" evidence="6">
    <location>
        <begin position="6"/>
        <end position="39"/>
    </location>
</feature>
<organism evidence="8 9">
    <name type="scientific">Phrynocephalus forsythii</name>
    <dbReference type="NCBI Taxonomy" id="171643"/>
    <lineage>
        <taxon>Eukaryota</taxon>
        <taxon>Metazoa</taxon>
        <taxon>Chordata</taxon>
        <taxon>Craniata</taxon>
        <taxon>Vertebrata</taxon>
        <taxon>Euteleostomi</taxon>
        <taxon>Lepidosauria</taxon>
        <taxon>Squamata</taxon>
        <taxon>Bifurcata</taxon>
        <taxon>Unidentata</taxon>
        <taxon>Episquamata</taxon>
        <taxon>Toxicofera</taxon>
        <taxon>Iguania</taxon>
        <taxon>Acrodonta</taxon>
        <taxon>Agamidae</taxon>
        <taxon>Agaminae</taxon>
        <taxon>Phrynocephalus</taxon>
    </lineage>
</organism>
<evidence type="ECO:0000256" key="2">
    <source>
        <dbReference type="ARBA" id="ARBA00022692"/>
    </source>
</evidence>
<reference evidence="8" key="1">
    <citation type="journal article" date="2023" name="DNA Res.">
        <title>Chromosome-level genome assembly of Phrynocephalus forsythii using third-generation DNA sequencing and Hi-C analysis.</title>
        <authorList>
            <person name="Qi Y."/>
            <person name="Zhao W."/>
            <person name="Zhao Y."/>
            <person name="Niu C."/>
            <person name="Cao S."/>
            <person name="Zhang Y."/>
        </authorList>
    </citation>
    <scope>NUCLEOTIDE SEQUENCE</scope>
    <source>
        <tissue evidence="8">Muscle</tissue>
    </source>
</reference>
<evidence type="ECO:0000259" key="7">
    <source>
        <dbReference type="PROSITE" id="PS50850"/>
    </source>
</evidence>
<feature type="transmembrane region" description="Helical" evidence="6">
    <location>
        <begin position="322"/>
        <end position="343"/>
    </location>
</feature>
<feature type="domain" description="Major facilitator superfamily (MFS) profile" evidence="7">
    <location>
        <begin position="169"/>
        <end position="437"/>
    </location>
</feature>
<evidence type="ECO:0000313" key="9">
    <source>
        <dbReference type="Proteomes" id="UP001142489"/>
    </source>
</evidence>
<dbReference type="OrthoDB" id="6612291at2759"/>
<dbReference type="InterPro" id="IPR020846">
    <property type="entry name" value="MFS_dom"/>
</dbReference>
<evidence type="ECO:0000313" key="8">
    <source>
        <dbReference type="EMBL" id="KAJ7312089.1"/>
    </source>
</evidence>
<dbReference type="PANTHER" id="PTHR24064">
    <property type="entry name" value="SOLUTE CARRIER FAMILY 22 MEMBER"/>
    <property type="match status" value="1"/>
</dbReference>
<feature type="transmembrane region" description="Helical" evidence="6">
    <location>
        <begin position="234"/>
        <end position="254"/>
    </location>
</feature>
<feature type="transmembrane region" description="Helical" evidence="6">
    <location>
        <begin position="172"/>
        <end position="194"/>
    </location>
</feature>
<dbReference type="AlphaFoldDB" id="A0A9Q1AUL3"/>